<evidence type="ECO:0000259" key="19">
    <source>
        <dbReference type="PROSITE" id="PS51192"/>
    </source>
</evidence>
<dbReference type="CDD" id="cd18659">
    <property type="entry name" value="CD2_tandem"/>
    <property type="match status" value="1"/>
</dbReference>
<dbReference type="GO" id="GO:0140658">
    <property type="term" value="F:ATP-dependent chromatin remodeler activity"/>
    <property type="evidence" value="ECO:0007669"/>
    <property type="project" value="TreeGrafter"/>
</dbReference>
<dbReference type="Pfam" id="PF23588">
    <property type="entry name" value="HTH_CHD1_Hrp3"/>
    <property type="match status" value="1"/>
</dbReference>
<dbReference type="InterPro" id="IPR000953">
    <property type="entry name" value="Chromo/chromo_shadow_dom"/>
</dbReference>
<gene>
    <name evidence="22" type="primary">LOC108742421</name>
</gene>
<dbReference type="Gene3D" id="3.40.50.10810">
    <property type="entry name" value="Tandem AAA-ATPase domain"/>
    <property type="match status" value="1"/>
</dbReference>
<feature type="domain" description="Chromo" evidence="18">
    <location>
        <begin position="221"/>
        <end position="314"/>
    </location>
</feature>
<dbReference type="GO" id="GO:0016887">
    <property type="term" value="F:ATP hydrolysis activity"/>
    <property type="evidence" value="ECO:0007669"/>
    <property type="project" value="TreeGrafter"/>
</dbReference>
<dbReference type="SUPFAM" id="SSF54160">
    <property type="entry name" value="Chromo domain-like"/>
    <property type="match status" value="2"/>
</dbReference>
<dbReference type="CDD" id="cd17993">
    <property type="entry name" value="DEXHc_CHD1_2"/>
    <property type="match status" value="1"/>
</dbReference>
<dbReference type="GeneID" id="108742421"/>
<dbReference type="PROSITE" id="PS50013">
    <property type="entry name" value="CHROMO_2"/>
    <property type="match status" value="2"/>
</dbReference>
<feature type="compositionally biased region" description="Acidic residues" evidence="17">
    <location>
        <begin position="193"/>
        <end position="210"/>
    </location>
</feature>
<name>A0A7F5RN40_AGRPL</name>
<dbReference type="FunCoup" id="A0A7F5RN40">
    <property type="interactions" value="1731"/>
</dbReference>
<dbReference type="PANTHER" id="PTHR45623">
    <property type="entry name" value="CHROMODOMAIN-HELICASE-DNA-BINDING PROTEIN 3-RELATED-RELATED"/>
    <property type="match status" value="1"/>
</dbReference>
<feature type="compositionally biased region" description="Polar residues" evidence="17">
    <location>
        <begin position="1565"/>
        <end position="1581"/>
    </location>
</feature>
<dbReference type="InterPro" id="IPR040793">
    <property type="entry name" value="CDH1_2_SANT_HL1"/>
</dbReference>
<comment type="similarity">
    <text evidence="3">Belongs to the SNF2/RAD54 helicase family.</text>
</comment>
<feature type="region of interest" description="Disordered" evidence="17">
    <location>
        <begin position="972"/>
        <end position="1080"/>
    </location>
</feature>
<dbReference type="Proteomes" id="UP000192223">
    <property type="component" value="Unplaced"/>
</dbReference>
<feature type="compositionally biased region" description="Basic residues" evidence="17">
    <location>
        <begin position="146"/>
        <end position="160"/>
    </location>
</feature>
<dbReference type="InterPro" id="IPR000330">
    <property type="entry name" value="SNF2_N"/>
</dbReference>
<feature type="domain" description="Helicase ATP-binding" evidence="19">
    <location>
        <begin position="442"/>
        <end position="612"/>
    </location>
</feature>
<reference evidence="22" key="1">
    <citation type="submission" date="2025-08" db="UniProtKB">
        <authorList>
            <consortium name="RefSeq"/>
        </authorList>
    </citation>
    <scope>IDENTIFICATION</scope>
    <source>
        <tissue evidence="22">Entire body</tissue>
    </source>
</reference>
<feature type="compositionally biased region" description="Basic and acidic residues" evidence="17">
    <location>
        <begin position="1626"/>
        <end position="1640"/>
    </location>
</feature>
<evidence type="ECO:0000256" key="14">
    <source>
        <dbReference type="ARBA" id="ARBA00049360"/>
    </source>
</evidence>
<evidence type="ECO:0000256" key="9">
    <source>
        <dbReference type="ARBA" id="ARBA00022853"/>
    </source>
</evidence>
<evidence type="ECO:0000256" key="5">
    <source>
        <dbReference type="ARBA" id="ARBA00022737"/>
    </source>
</evidence>
<feature type="compositionally biased region" description="Basic residues" evidence="17">
    <location>
        <begin position="61"/>
        <end position="72"/>
    </location>
</feature>
<dbReference type="SMART" id="SM01176">
    <property type="entry name" value="DUF4208"/>
    <property type="match status" value="1"/>
</dbReference>
<dbReference type="GO" id="GO:0003677">
    <property type="term" value="F:DNA binding"/>
    <property type="evidence" value="ECO:0007669"/>
    <property type="project" value="UniProtKB-KW"/>
</dbReference>
<dbReference type="InterPro" id="IPR023780">
    <property type="entry name" value="Chromo_domain"/>
</dbReference>
<dbReference type="InterPro" id="IPR001650">
    <property type="entry name" value="Helicase_C-like"/>
</dbReference>
<dbReference type="Pfam" id="PF00271">
    <property type="entry name" value="Helicase_C"/>
    <property type="match status" value="1"/>
</dbReference>
<dbReference type="SUPFAM" id="SSF52540">
    <property type="entry name" value="P-loop containing nucleoside triphosphate hydrolases"/>
    <property type="match status" value="2"/>
</dbReference>
<dbReference type="InterPro" id="IPR016197">
    <property type="entry name" value="Chromo-like_dom_sf"/>
</dbReference>
<evidence type="ECO:0000259" key="18">
    <source>
        <dbReference type="PROSITE" id="PS50013"/>
    </source>
</evidence>
<evidence type="ECO:0000256" key="16">
    <source>
        <dbReference type="ARBA" id="ARBA00076717"/>
    </source>
</evidence>
<dbReference type="InParanoid" id="A0A7F5RN40"/>
<keyword evidence="4" id="KW-0158">Chromosome</keyword>
<keyword evidence="10" id="KW-0805">Transcription regulation</keyword>
<evidence type="ECO:0000256" key="12">
    <source>
        <dbReference type="ARBA" id="ARBA00023163"/>
    </source>
</evidence>
<dbReference type="Pfam" id="PF00176">
    <property type="entry name" value="SNF2-rel_dom"/>
    <property type="match status" value="1"/>
</dbReference>
<proteinExistence type="inferred from homology"/>
<keyword evidence="8" id="KW-0067">ATP-binding</keyword>
<dbReference type="InterPro" id="IPR002464">
    <property type="entry name" value="DNA/RNA_helicase_DEAH_CS"/>
</dbReference>
<dbReference type="PROSITE" id="PS51192">
    <property type="entry name" value="HELICASE_ATP_BIND_1"/>
    <property type="match status" value="1"/>
</dbReference>
<evidence type="ECO:0000256" key="10">
    <source>
        <dbReference type="ARBA" id="ARBA00023015"/>
    </source>
</evidence>
<dbReference type="GO" id="GO:0042393">
    <property type="term" value="F:histone binding"/>
    <property type="evidence" value="ECO:0007669"/>
    <property type="project" value="TreeGrafter"/>
</dbReference>
<evidence type="ECO:0000313" key="21">
    <source>
        <dbReference type="Proteomes" id="UP000192223"/>
    </source>
</evidence>
<feature type="compositionally biased region" description="Basic and acidic residues" evidence="17">
    <location>
        <begin position="1498"/>
        <end position="1553"/>
    </location>
</feature>
<evidence type="ECO:0000256" key="15">
    <source>
        <dbReference type="ARBA" id="ARBA00074667"/>
    </source>
</evidence>
<comment type="subcellular location">
    <subcellularLocation>
        <location evidence="2">Chromosome</location>
    </subcellularLocation>
    <subcellularLocation>
        <location evidence="1">Nucleus</location>
    </subcellularLocation>
</comment>
<keyword evidence="5" id="KW-0677">Repeat</keyword>
<dbReference type="Gene3D" id="2.40.50.40">
    <property type="match status" value="2"/>
</dbReference>
<dbReference type="Gene3D" id="1.10.10.60">
    <property type="entry name" value="Homeodomain-like"/>
    <property type="match status" value="1"/>
</dbReference>
<keyword evidence="11" id="KW-0238">DNA-binding</keyword>
<keyword evidence="9" id="KW-0156">Chromatin regulator</keyword>
<evidence type="ECO:0000256" key="13">
    <source>
        <dbReference type="ARBA" id="ARBA00023242"/>
    </source>
</evidence>
<dbReference type="Pfam" id="PF18375">
    <property type="entry name" value="CDH1_2_SANT_HL1"/>
    <property type="match status" value="1"/>
</dbReference>
<feature type="compositionally biased region" description="Basic and acidic residues" evidence="17">
    <location>
        <begin position="1687"/>
        <end position="1712"/>
    </location>
</feature>
<feature type="compositionally biased region" description="Basic and acidic residues" evidence="17">
    <location>
        <begin position="1583"/>
        <end position="1619"/>
    </location>
</feature>
<dbReference type="KEGG" id="apln:108742421"/>
<feature type="region of interest" description="Disordered" evidence="17">
    <location>
        <begin position="1"/>
        <end position="217"/>
    </location>
</feature>
<accession>A0A7F5RN40</accession>
<keyword evidence="21" id="KW-1185">Reference proteome</keyword>
<feature type="region of interest" description="Disordered" evidence="17">
    <location>
        <begin position="1138"/>
        <end position="1166"/>
    </location>
</feature>
<evidence type="ECO:0000256" key="2">
    <source>
        <dbReference type="ARBA" id="ARBA00004286"/>
    </source>
</evidence>
<dbReference type="Pfam" id="PF13907">
    <property type="entry name" value="CHD1-like_C"/>
    <property type="match status" value="1"/>
</dbReference>
<dbReference type="Gene3D" id="6.10.140.1440">
    <property type="match status" value="1"/>
</dbReference>
<evidence type="ECO:0000256" key="17">
    <source>
        <dbReference type="SAM" id="MobiDB-lite"/>
    </source>
</evidence>
<evidence type="ECO:0000259" key="20">
    <source>
        <dbReference type="PROSITE" id="PS51194"/>
    </source>
</evidence>
<evidence type="ECO:0000313" key="22">
    <source>
        <dbReference type="RefSeq" id="XP_025837437.1"/>
    </source>
</evidence>
<feature type="compositionally biased region" description="Acidic residues" evidence="17">
    <location>
        <begin position="986"/>
        <end position="997"/>
    </location>
</feature>
<dbReference type="GO" id="GO:0003682">
    <property type="term" value="F:chromatin binding"/>
    <property type="evidence" value="ECO:0007669"/>
    <property type="project" value="TreeGrafter"/>
</dbReference>
<dbReference type="GO" id="GO:0000785">
    <property type="term" value="C:chromatin"/>
    <property type="evidence" value="ECO:0007669"/>
    <property type="project" value="TreeGrafter"/>
</dbReference>
<dbReference type="SMART" id="SM00487">
    <property type="entry name" value="DEXDc"/>
    <property type="match status" value="1"/>
</dbReference>
<evidence type="ECO:0000256" key="11">
    <source>
        <dbReference type="ARBA" id="ARBA00023125"/>
    </source>
</evidence>
<dbReference type="PROSITE" id="PS51194">
    <property type="entry name" value="HELICASE_CTER"/>
    <property type="match status" value="1"/>
</dbReference>
<dbReference type="PANTHER" id="PTHR45623:SF14">
    <property type="entry name" value="CHROMODOMAIN-HELICASE-DNA-BINDING PROTEIN 1"/>
    <property type="match status" value="1"/>
</dbReference>
<dbReference type="InterPro" id="IPR038718">
    <property type="entry name" value="SNF2-like_sf"/>
</dbReference>
<dbReference type="CDD" id="cd18666">
    <property type="entry name" value="CD1_tandem_CHD1-2_like"/>
    <property type="match status" value="1"/>
</dbReference>
<dbReference type="InterPro" id="IPR014001">
    <property type="entry name" value="Helicase_ATP-bd"/>
</dbReference>
<dbReference type="InterPro" id="IPR027417">
    <property type="entry name" value="P-loop_NTPase"/>
</dbReference>
<dbReference type="GO" id="GO:0005524">
    <property type="term" value="F:ATP binding"/>
    <property type="evidence" value="ECO:0007669"/>
    <property type="project" value="UniProtKB-KW"/>
</dbReference>
<keyword evidence="13" id="KW-0539">Nucleus</keyword>
<evidence type="ECO:0000256" key="8">
    <source>
        <dbReference type="ARBA" id="ARBA00022840"/>
    </source>
</evidence>
<evidence type="ECO:0000256" key="6">
    <source>
        <dbReference type="ARBA" id="ARBA00022741"/>
    </source>
</evidence>
<dbReference type="CTD" id="1105"/>
<dbReference type="Pfam" id="PF00385">
    <property type="entry name" value="Chromo"/>
    <property type="match status" value="1"/>
</dbReference>
<feature type="region of interest" description="Disordered" evidence="17">
    <location>
        <begin position="1482"/>
        <end position="1640"/>
    </location>
</feature>
<comment type="catalytic activity">
    <reaction evidence="14">
        <text>ATP + H2O = ADP + phosphate + H(+)</text>
        <dbReference type="Rhea" id="RHEA:13065"/>
        <dbReference type="ChEBI" id="CHEBI:15377"/>
        <dbReference type="ChEBI" id="CHEBI:15378"/>
        <dbReference type="ChEBI" id="CHEBI:30616"/>
        <dbReference type="ChEBI" id="CHEBI:43474"/>
        <dbReference type="ChEBI" id="CHEBI:456216"/>
    </reaction>
</comment>
<dbReference type="SMART" id="SM00298">
    <property type="entry name" value="CHROMO"/>
    <property type="match status" value="2"/>
</dbReference>
<feature type="region of interest" description="Disordered" evidence="17">
    <location>
        <begin position="1676"/>
        <end position="1712"/>
    </location>
</feature>
<dbReference type="CDD" id="cd18793">
    <property type="entry name" value="SF2_C_SNF"/>
    <property type="match status" value="1"/>
</dbReference>
<dbReference type="Gene3D" id="3.40.50.300">
    <property type="entry name" value="P-loop containing nucleotide triphosphate hydrolases"/>
    <property type="match status" value="1"/>
</dbReference>
<dbReference type="FunFam" id="3.40.50.10810:FF:000007">
    <property type="entry name" value="Chromodomain-helicase-DNA-binding protein 2 isoform 1"/>
    <property type="match status" value="1"/>
</dbReference>
<dbReference type="RefSeq" id="XP_025837437.1">
    <property type="nucleotide sequence ID" value="XM_025981652.1"/>
</dbReference>
<feature type="domain" description="Chromo" evidence="18">
    <location>
        <begin position="339"/>
        <end position="400"/>
    </location>
</feature>
<evidence type="ECO:0000256" key="3">
    <source>
        <dbReference type="ARBA" id="ARBA00007025"/>
    </source>
</evidence>
<feature type="compositionally biased region" description="Low complexity" evidence="17">
    <location>
        <begin position="9"/>
        <end position="42"/>
    </location>
</feature>
<feature type="domain" description="Helicase C-terminal" evidence="20">
    <location>
        <begin position="741"/>
        <end position="892"/>
    </location>
</feature>
<dbReference type="PROSITE" id="PS00690">
    <property type="entry name" value="DEAH_ATP_HELICASE"/>
    <property type="match status" value="1"/>
</dbReference>
<keyword evidence="6" id="KW-0547">Nucleotide-binding</keyword>
<keyword evidence="7" id="KW-0378">Hydrolase</keyword>
<feature type="compositionally biased region" description="Basic residues" evidence="17">
    <location>
        <begin position="1357"/>
        <end position="1366"/>
    </location>
</feature>
<feature type="compositionally biased region" description="Low complexity" evidence="17">
    <location>
        <begin position="48"/>
        <end position="60"/>
    </location>
</feature>
<keyword evidence="12" id="KW-0804">Transcription</keyword>
<protein>
    <recommendedName>
        <fullName evidence="15">Chromodomain-helicase-DNA-binding protein 1</fullName>
    </recommendedName>
    <alternativeName>
        <fullName evidence="16">ATP-dependent helicase CHD1</fullName>
    </alternativeName>
</protein>
<dbReference type="InterPro" id="IPR023779">
    <property type="entry name" value="Chromodomain_CS"/>
</dbReference>
<evidence type="ECO:0000256" key="4">
    <source>
        <dbReference type="ARBA" id="ARBA00022454"/>
    </source>
</evidence>
<feature type="compositionally biased region" description="Acidic residues" evidence="17">
    <location>
        <begin position="121"/>
        <end position="135"/>
    </location>
</feature>
<evidence type="ECO:0000256" key="1">
    <source>
        <dbReference type="ARBA" id="ARBA00004123"/>
    </source>
</evidence>
<dbReference type="OrthoDB" id="5857104at2759"/>
<feature type="compositionally biased region" description="Basic and acidic residues" evidence="17">
    <location>
        <begin position="105"/>
        <end position="120"/>
    </location>
</feature>
<dbReference type="GO" id="GO:0034728">
    <property type="term" value="P:nucleosome organization"/>
    <property type="evidence" value="ECO:0007669"/>
    <property type="project" value="TreeGrafter"/>
</dbReference>
<feature type="compositionally biased region" description="Basic and acidic residues" evidence="17">
    <location>
        <begin position="1000"/>
        <end position="1015"/>
    </location>
</feature>
<dbReference type="GO" id="GO:0005634">
    <property type="term" value="C:nucleus"/>
    <property type="evidence" value="ECO:0007669"/>
    <property type="project" value="UniProtKB-SubCell"/>
</dbReference>
<evidence type="ECO:0000256" key="7">
    <source>
        <dbReference type="ARBA" id="ARBA00022801"/>
    </source>
</evidence>
<sequence>MITEEQSDSENSGSGPENESKSDSSSNSGSESDTGTSSSSDSSRSRASKAGSTRSSTSNHSSKKKSSGHRSHSKDWEEHPDIYGIRRSGRARKEPARLNFSESESNDKKSHFKSDEWKYNDDDEEDTSSESEDDVVQERPPPSKRVGAKRTLTKRTHTKTHYSSEDSSVDSDDDKRRSLTRRKTTNTVSYKEDSEDKTDTDDLLEVEQEVPAEPVSEEKCETIEKILGQRKGKKGITGNITTLYAIEENGDPNDGCDPEDLENTEIQYLIKWKDWAHIHNTWESDNSLKEQKVKGIKKLENYVKKEFEINYWKKHASPEDIEYYECQLELQQELLKSYTNVERIIAKYEKPDGGTDYYVKWESLPYSDATWEDSGLIKRKWPKKIEEFQEREDSKRTPSKHCKALKYRPKFHEVKSQPSYMTGVENSLVLRDYQMDGLNWLIHSWSKENSVILADEMGLGKTIQTICFLYYLFNTHQLYGPFLCVVPLSTMTSWQREFSQWAPEMNFVTYLGDVNSRDIIRQYEWSYESSKRLKFNAILTTYEIVLKDKAFLGSISWAVLLVDEAHRLKNDDSLLYKALMEFDTNHRLLITGTPLQNSLKELWALLHFIMPQKFESWDEFEKEHENASTKGYGKLHRQLEPFILRRVKKDVEKSLPAKVEQILRVEMTSIQKQYYKWILTKNYNALRKGVKGSTNTFLNIVIELKKCCNHALLTKPTEYDSHVSQQDHLQQLLRGSGKLVLLDKLLIRLKETGHRVLIFSQMVRMLDILGEYLQLRHFPFQRLDGGIKGELRKQALDHFNAEGSQDFCFLLSTRAGGLGINLATADTVIIFDSDWNPQNDLQAQARAHRIGQKNQVNIYRLVTARSVEEQIVERAKQKMVLDHLVIQRMDTTGRTVLDKKASSNNNPFNKEDLTAILKFGAEELFKDEEDKDEEPNCDIDEILRRAETRDEAPTMAGDELLSAFKVASFAAFEEENEPSPAAAAIPDEESKDWDEIIPETLRKRVEEEERNKEMEDMYLPPRSRKTLQQINQSESDGEGGRGRKRKKTEESGSTGEGEESDDERPRKRGRPPLTNRERIKNFTDADIRKFIKSYKKFSNPLKRLEAVACDAELQEKPLAELKKLGELLHERCRAYMGEHTKENNETSTEDVGAKGRKRSRGPSFKLGGVSVNAKTMTACEEELEPLDEVLPSDPVERSKWVLDARTKPAHFDVEWEALEDSKLLQGIYQYGMGSWEQIKMDPSLGIGDKILFNDDKKPQAKHLQQRSEYLLKILKKQLDIKKGVTKPKKIRKARETKALTKEIIDHDDISSGDDASNSNTVGITSVIAAAAASSKKASKKDKEEQEDLPSTSMKEKKDKKKQKKNKNSGPMHFTANNEPRALDVLGDLDPSIFHECKEMMRPVKKALKALDNPDQSLSEAEQVNHTMLCLLQIGEQINVCLANYTDPEKLKEWRSNLWHFVSKFTEFDAKKLYKLYKKACKKNEKKKEDSQQGASSSGKDKSDGKEDKEMNIKRKHENESDSRDDKDFKKHHSERRERKDRSSEKDRPKKSREENDDESHDYASRYSQSRMSRKQSSGQRSNFRHDQPERASHSDHDRWSGGQSRDRFAMDYKRDRFDYSRGNPGYHRDRDHTRPIDKRLPCKDDWRSFQRSRDASVIPISARPMYPTHYPPFVPGGPMYAPGDQPFPRDRFSPGEWRPERDYRREYDRRQP</sequence>
<dbReference type="InterPro" id="IPR025260">
    <property type="entry name" value="CHD1-like_C"/>
</dbReference>
<dbReference type="SMART" id="SM00490">
    <property type="entry name" value="HELICc"/>
    <property type="match status" value="1"/>
</dbReference>
<dbReference type="InterPro" id="IPR049730">
    <property type="entry name" value="SNF2/RAD54-like_C"/>
</dbReference>
<organism evidence="21 22">
    <name type="scientific">Agrilus planipennis</name>
    <name type="common">Emerald ash borer</name>
    <name type="synonym">Agrilus marcopoli</name>
    <dbReference type="NCBI Taxonomy" id="224129"/>
    <lineage>
        <taxon>Eukaryota</taxon>
        <taxon>Metazoa</taxon>
        <taxon>Ecdysozoa</taxon>
        <taxon>Arthropoda</taxon>
        <taxon>Hexapoda</taxon>
        <taxon>Insecta</taxon>
        <taxon>Pterygota</taxon>
        <taxon>Neoptera</taxon>
        <taxon>Endopterygota</taxon>
        <taxon>Coleoptera</taxon>
        <taxon>Polyphaga</taxon>
        <taxon>Elateriformia</taxon>
        <taxon>Buprestoidea</taxon>
        <taxon>Buprestidae</taxon>
        <taxon>Agrilinae</taxon>
        <taxon>Agrilus</taxon>
    </lineage>
</organism>
<dbReference type="InterPro" id="IPR056302">
    <property type="entry name" value="CHD1-2/Hrp3_HTH"/>
</dbReference>
<feature type="region of interest" description="Disordered" evidence="17">
    <location>
        <begin position="1332"/>
        <end position="1378"/>
    </location>
</feature>
<dbReference type="FunFam" id="2.40.50.40:FF:000014">
    <property type="entry name" value="Chromodomain-helicase-DNA-binding protein 2 isoform 1"/>
    <property type="match status" value="1"/>
</dbReference>
<dbReference type="FunFam" id="3.40.50.300:FF:000130">
    <property type="entry name" value="Chromodomain-helicase-DNA-binding protein 2 isoform 1"/>
    <property type="match status" value="1"/>
</dbReference>
<dbReference type="PROSITE" id="PS00598">
    <property type="entry name" value="CHROMO_1"/>
    <property type="match status" value="1"/>
</dbReference>